<evidence type="ECO:0000256" key="6">
    <source>
        <dbReference type="SAM" id="Phobius"/>
    </source>
</evidence>
<evidence type="ECO:0000313" key="10">
    <source>
        <dbReference type="Ensembl" id="ENSOCUP00000004858.3"/>
    </source>
</evidence>
<dbReference type="InterPro" id="IPR013320">
    <property type="entry name" value="ConA-like_dom_sf"/>
</dbReference>
<dbReference type="Proteomes" id="UP000001811">
    <property type="component" value="Chromosome 6"/>
</dbReference>
<sequence length="2280" mass="248046">MFFATGRASAFSHPCGRTAVSLREERRIKKRKRQYGFYMLLDPKNAKPRQKSVLLSPLSQSAGCLTLSFHYTLWGQSPGAALSVLASVLGSIRKHTLFSGQPSPNWQPVSVNYSGPGQIQFTVVGVFGDVPEPAVAVDAISIAPCGESFPQCVFEDAAHPFCDWLQASEDGGRWAWTDKDMLAQERSLMRESPHTGHHYIYLEADKFSRPGQSVRLVSRPFCAPGDVCVEFSYHMYGLGEGTTLQFLLGSPAGSTPVSLWNRVGSQSPDWLNASVTIPSGHQQPMQLVFEAIRGSNTAFVVAMSFILINHGTCHVPVPPVIPIKTLVIPTEQPTVPAEGTTEPPEGTIELPEGTTKLPEETTELPEEITEPPKETTIPTEPPTVPTEPPTVPTEPPTVPTEKPTVLTEKPTVPTEETSIPTEPPTVPTEKPTVATEPPTVPTEEPTVATEKPTVPTEETTPPTTARSTLTSLEPTTHTPSTSLTSTTLSTTTTPSPTTVSCPANAHYESCACPASCKHPKASCKPPCQPGCVCDPGLVFSNNSCIKASSCPCLYNNNNYEPEAEWFSPNCTELCHCWPGGRIECQISQCKTHTKCQLKNGQYECQPYGTATCFVYGDPHYVTFDGRHFGFMGKCTYIVAQPCSKSTDSFFRVTAKNEERGQEGMSCLSRVDVTLSETVVTLLKGRRTLVGGQRVTLPAMPAKGVFLGPSGRFVELQTDFGLRVRWDGDQQLLVTVPSAYFQKLCGLCGNYDGHSSNDNLKADGQPAQSEEELGNSWQWAQDEDKECQKNQANPPSCDTALQTKMSGPQFCGQLMDSRGVFETCLLHLKASSFFDNCVFDTCNFQGLQLMLCAHMSAVTAACQDAGYAVKPWREPQFCPLACPPNSRYSLCTSPCPKTCHTGYVGMSCPEQCLEGCECNPGFILSGLECVPSAQCGCLDPSRGYFKVGEQWFKSDCKQLCICEGSNQIRCQPWKCGPHEVCSQQSGIYGCHSQGSATCSASGDPHYLTFDGALHHFMGTCNYVLTQPCRHRPQENSFVVSATNEIRDGNLEVSRPSCPRQVFSLKISLVKGHKVVLNGRRVALPVWPSRGQVTVRPSGNFMLLYTNFGLRVRYDGNHLVEVTVPSSYAGQLCGLCGNYNNNSLDDILGPYKRPVGNSVQLGAAWKLEEGSETGCFLQGGKPSSCHEDMGDTWNKNCEVLVNPLGPFSQCHKVVPPNVSFTSCVHGQCGTKGDSLTLCRSLQAYASLCSLAGQAIAWRTNTFCPLKCPPNSSYSPCGSPCPGTCLSLNHPKDCPITLPCVEGCECQNGYILSGTSCVPLNQCGCTDSEGSYHLVRESWYTDNTCSRLCTCSLHNNITCRQTACKPGQQCWAVDGLLRCRDSGMGVCQVTGDSRYLSFDGSSHPLQGACTYVLAKVCHPNMDLPFFKVSASNEKSSAGGTNAVSLHQVYIEFSGSLVTLQKGNLVLINGTRVALPATSQIRGLNISSSRTHTIVSFWIGAQIKFDGNHVLKITIPAAYYEKVCGICGNYNGEPEDELMMPSDELAASDLEFVKSWKDNNIDPNCQKSQEGKGKPQEEQGPSGSSKKASCSPADLQKVQEQCQAALQTPAWAECASRVDLRPFLLDCMNSLCEFRGSLQPLCKALQALGAACQSKGLQPPIWRNSSFCPLACPAYSTYTNCLPSCSPSCFDPDGRCEGARAPSSCAEGCTCQPGYVLSKNKCVAKDQCSCRDAQGGSIPSGKSWVSSGCSQKCACTEGSIQCRAFHCPSRSHCKLNSNGNSNCVSEKSDQCSIFGDPHYRTFDRFSFGFRGRMTYVLIKTVDELPDGVERLLVQARNKMYPPWNKVFLQEIITTVYGYKVQLQRDLVLVVNNQKMAVPYKPEDRLRVSMQGQRLFLITDFEMVVSFDGRNAAVITLPSMYQGLVRGLCGNYDSDRRNEMMLPNGAITTNVDVFGNSWEVKTEDSVLRFRRALQVEADGKEKETGSYRSECSQEQLALVNSTQACRVLVDPQGPFAACHQTVAPEPFQEHCVSDLCASRDPKEHEELRCQVLSGYSITCQEPGPQPVPDCVSVPSAMVCPANTVYQSCMTPCPESCANLAAPRDCEGPCVEGCASLPGYAFSGAQSLPLANCGCTSNGIYYQLGHSFVTADCSQRCTCASSGVLLCEPFSCRPGESCTLGNLTRGCFRESPCLRNPCQNDGRCREQGTSFTCECEPGYGGHLCTEPRDVLLPPKPDTSNLVAILLGMLVSLVVTVPVLARKCVSRKRRRWREKTQSEPRSAPGRR</sequence>
<dbReference type="PROSITE" id="PS00022">
    <property type="entry name" value="EGF_1"/>
    <property type="match status" value="1"/>
</dbReference>
<protein>
    <submittedName>
        <fullName evidence="10">Zonadhesin</fullName>
    </submittedName>
</protein>
<dbReference type="PROSITE" id="PS01186">
    <property type="entry name" value="EGF_2"/>
    <property type="match status" value="1"/>
</dbReference>
<evidence type="ECO:0000259" key="7">
    <source>
        <dbReference type="PROSITE" id="PS50026"/>
    </source>
</evidence>
<dbReference type="Pfam" id="PF00629">
    <property type="entry name" value="MAM"/>
    <property type="match status" value="2"/>
</dbReference>
<dbReference type="Gene3D" id="2.60.120.200">
    <property type="match status" value="2"/>
</dbReference>
<dbReference type="SUPFAM" id="SSF49899">
    <property type="entry name" value="Concanavalin A-like lectins/glucanases"/>
    <property type="match status" value="2"/>
</dbReference>
<dbReference type="CDD" id="cd19941">
    <property type="entry name" value="TIL"/>
    <property type="match status" value="5"/>
</dbReference>
<dbReference type="Bgee" id="ENSOCUG00000005589">
    <property type="expression patterns" value="Expressed in testis and 7 other cell types or tissues"/>
</dbReference>
<dbReference type="SUPFAM" id="SSF57196">
    <property type="entry name" value="EGF/Laminin"/>
    <property type="match status" value="1"/>
</dbReference>
<keyword evidence="4" id="KW-0245">EGF-like domain</keyword>
<dbReference type="SMR" id="G1SPA2"/>
<reference evidence="10 11" key="1">
    <citation type="journal article" date="2011" name="Nature">
        <title>A high-resolution map of human evolutionary constraint using 29 mammals.</title>
        <authorList>
            <person name="Lindblad-Toh K."/>
            <person name="Garber M."/>
            <person name="Zuk O."/>
            <person name="Lin M.F."/>
            <person name="Parker B.J."/>
            <person name="Washietl S."/>
            <person name="Kheradpour P."/>
            <person name="Ernst J."/>
            <person name="Jordan G."/>
            <person name="Mauceli E."/>
            <person name="Ward L.D."/>
            <person name="Lowe C.B."/>
            <person name="Holloway A.K."/>
            <person name="Clamp M."/>
            <person name="Gnerre S."/>
            <person name="Alfoldi J."/>
            <person name="Beal K."/>
            <person name="Chang J."/>
            <person name="Clawson H."/>
            <person name="Cuff J."/>
            <person name="Di Palma F."/>
            <person name="Fitzgerald S."/>
            <person name="Flicek P."/>
            <person name="Guttman M."/>
            <person name="Hubisz M.J."/>
            <person name="Jaffe D.B."/>
            <person name="Jungreis I."/>
            <person name="Kent W.J."/>
            <person name="Kostka D."/>
            <person name="Lara M."/>
            <person name="Martins A.L."/>
            <person name="Massingham T."/>
            <person name="Moltke I."/>
            <person name="Raney B.J."/>
            <person name="Rasmussen M.D."/>
            <person name="Robinson J."/>
            <person name="Stark A."/>
            <person name="Vilella A.J."/>
            <person name="Wen J."/>
            <person name="Xie X."/>
            <person name="Zody M.C."/>
            <person name="Baldwin J."/>
            <person name="Bloom T."/>
            <person name="Chin C.W."/>
            <person name="Heiman D."/>
            <person name="Nicol R."/>
            <person name="Nusbaum C."/>
            <person name="Young S."/>
            <person name="Wilkinson J."/>
            <person name="Worley K.C."/>
            <person name="Kovar C.L."/>
            <person name="Muzny D.M."/>
            <person name="Gibbs R.A."/>
            <person name="Cree A."/>
            <person name="Dihn H.H."/>
            <person name="Fowler G."/>
            <person name="Jhangiani S."/>
            <person name="Joshi V."/>
            <person name="Lee S."/>
            <person name="Lewis L.R."/>
            <person name="Nazareth L.V."/>
            <person name="Okwuonu G."/>
            <person name="Santibanez J."/>
            <person name="Warren W.C."/>
            <person name="Mardis E.R."/>
            <person name="Weinstock G.M."/>
            <person name="Wilson R.K."/>
            <person name="Delehaunty K."/>
            <person name="Dooling D."/>
            <person name="Fronik C."/>
            <person name="Fulton L."/>
            <person name="Fulton B."/>
            <person name="Graves T."/>
            <person name="Minx P."/>
            <person name="Sodergren E."/>
            <person name="Birney E."/>
            <person name="Margulies E.H."/>
            <person name="Herrero J."/>
            <person name="Green E.D."/>
            <person name="Haussler D."/>
            <person name="Siepel A."/>
            <person name="Goldman N."/>
            <person name="Pollard K.S."/>
            <person name="Pedersen J.S."/>
            <person name="Lander E.S."/>
            <person name="Kellis M."/>
        </authorList>
    </citation>
    <scope>NUCLEOTIDE SEQUENCE [LARGE SCALE GENOMIC DNA]</scope>
    <source>
        <strain evidence="10 11">Thorbecke inbred</strain>
    </source>
</reference>
<feature type="domain" description="EGF-like" evidence="7">
    <location>
        <begin position="2183"/>
        <end position="2219"/>
    </location>
</feature>
<feature type="compositionally biased region" description="Low complexity" evidence="5">
    <location>
        <begin position="333"/>
        <end position="356"/>
    </location>
</feature>
<dbReference type="HOGENOM" id="CLU_001167_0_0_1"/>
<dbReference type="SMART" id="SM00216">
    <property type="entry name" value="VWD"/>
    <property type="match status" value="4"/>
</dbReference>
<dbReference type="InterPro" id="IPR000742">
    <property type="entry name" value="EGF"/>
</dbReference>
<dbReference type="SUPFAM" id="SSF57567">
    <property type="entry name" value="Serine protease inhibitors"/>
    <property type="match status" value="5"/>
</dbReference>
<feature type="transmembrane region" description="Helical" evidence="6">
    <location>
        <begin position="2235"/>
        <end position="2254"/>
    </location>
</feature>
<dbReference type="SMART" id="SM00215">
    <property type="entry name" value="VWC_out"/>
    <property type="match status" value="4"/>
</dbReference>
<dbReference type="Gene3D" id="2.10.25.10">
    <property type="entry name" value="Laminin"/>
    <property type="match status" value="6"/>
</dbReference>
<dbReference type="InterPro" id="IPR036084">
    <property type="entry name" value="Ser_inhib-like_sf"/>
</dbReference>
<dbReference type="InterPro" id="IPR001007">
    <property type="entry name" value="VWF_dom"/>
</dbReference>
<dbReference type="InParanoid" id="G1SPA2"/>
<dbReference type="InterPro" id="IPR000998">
    <property type="entry name" value="MAM_dom"/>
</dbReference>
<dbReference type="PANTHER" id="PTHR11339">
    <property type="entry name" value="EXTRACELLULAR MATRIX GLYCOPROTEIN RELATED"/>
    <property type="match status" value="1"/>
</dbReference>
<feature type="region of interest" description="Disordered" evidence="5">
    <location>
        <begin position="333"/>
        <end position="495"/>
    </location>
</feature>
<dbReference type="InterPro" id="IPR002919">
    <property type="entry name" value="TIL_dom"/>
</dbReference>
<name>G1SPA2_RABIT</name>
<dbReference type="PANTHER" id="PTHR11339:SF374">
    <property type="entry name" value="ZONADHESIN"/>
    <property type="match status" value="1"/>
</dbReference>
<dbReference type="GO" id="GO:0031012">
    <property type="term" value="C:extracellular matrix"/>
    <property type="evidence" value="ECO:0007669"/>
    <property type="project" value="TreeGrafter"/>
</dbReference>
<dbReference type="GO" id="GO:0016020">
    <property type="term" value="C:membrane"/>
    <property type="evidence" value="ECO:0007669"/>
    <property type="project" value="InterPro"/>
</dbReference>
<keyword evidence="6" id="KW-1133">Transmembrane helix</keyword>
<keyword evidence="2 4" id="KW-1015">Disulfide bond</keyword>
<reference evidence="10" key="3">
    <citation type="submission" date="2025-09" db="UniProtKB">
        <authorList>
            <consortium name="Ensembl"/>
        </authorList>
    </citation>
    <scope>IDENTIFICATION</scope>
    <source>
        <strain evidence="10">Thorbecke</strain>
    </source>
</reference>
<dbReference type="Pfam" id="PF12714">
    <property type="entry name" value="TILa"/>
    <property type="match status" value="5"/>
</dbReference>
<evidence type="ECO:0000256" key="1">
    <source>
        <dbReference type="ARBA" id="ARBA00022737"/>
    </source>
</evidence>
<dbReference type="SMART" id="SM00832">
    <property type="entry name" value="C8"/>
    <property type="match status" value="4"/>
</dbReference>
<dbReference type="InterPro" id="IPR025615">
    <property type="entry name" value="TILa_dom"/>
</dbReference>
<evidence type="ECO:0000256" key="4">
    <source>
        <dbReference type="PROSITE-ProRule" id="PRU00076"/>
    </source>
</evidence>
<comment type="caution">
    <text evidence="4">Lacks conserved residue(s) required for the propagation of feature annotation.</text>
</comment>
<evidence type="ECO:0000256" key="5">
    <source>
        <dbReference type="SAM" id="MobiDB-lite"/>
    </source>
</evidence>
<keyword evidence="3" id="KW-0325">Glycoprotein</keyword>
<feature type="compositionally biased region" description="Polar residues" evidence="5">
    <location>
        <begin position="1575"/>
        <end position="1584"/>
    </location>
</feature>
<feature type="region of interest" description="Disordered" evidence="5">
    <location>
        <begin position="1559"/>
        <end position="1586"/>
    </location>
</feature>
<feature type="compositionally biased region" description="Low complexity" evidence="5">
    <location>
        <begin position="399"/>
        <end position="420"/>
    </location>
</feature>
<dbReference type="Pfam" id="PF00094">
    <property type="entry name" value="VWD"/>
    <property type="match status" value="4"/>
</dbReference>
<dbReference type="PROSITE" id="PS51233">
    <property type="entry name" value="VWFD"/>
    <property type="match status" value="4"/>
</dbReference>
<proteinExistence type="predicted"/>
<accession>G1SPA2</accession>
<feature type="compositionally biased region" description="Pro residues" evidence="5">
    <location>
        <begin position="379"/>
        <end position="398"/>
    </location>
</feature>
<feature type="compositionally biased region" description="Low complexity" evidence="5">
    <location>
        <begin position="427"/>
        <end position="495"/>
    </location>
</feature>
<dbReference type="EMBL" id="AAGW02074212">
    <property type="status" value="NOT_ANNOTATED_CDS"/>
    <property type="molecule type" value="Genomic_DNA"/>
</dbReference>
<keyword evidence="1" id="KW-0677">Repeat</keyword>
<dbReference type="GeneTree" id="ENSGT00940000156850"/>
<evidence type="ECO:0000256" key="2">
    <source>
        <dbReference type="ARBA" id="ARBA00023157"/>
    </source>
</evidence>
<dbReference type="PROSITE" id="PS50026">
    <property type="entry name" value="EGF_3"/>
    <property type="match status" value="1"/>
</dbReference>
<evidence type="ECO:0000256" key="3">
    <source>
        <dbReference type="ARBA" id="ARBA00023180"/>
    </source>
</evidence>
<keyword evidence="6" id="KW-0812">Transmembrane</keyword>
<evidence type="ECO:0000259" key="9">
    <source>
        <dbReference type="PROSITE" id="PS51233"/>
    </source>
</evidence>
<dbReference type="InterPro" id="IPR001846">
    <property type="entry name" value="VWF_type-D"/>
</dbReference>
<feature type="domain" description="VWFD" evidence="9">
    <location>
        <begin position="995"/>
        <end position="1174"/>
    </location>
</feature>
<dbReference type="CDD" id="cd06263">
    <property type="entry name" value="MAM"/>
    <property type="match status" value="2"/>
</dbReference>
<feature type="disulfide bond" evidence="4">
    <location>
        <begin position="2209"/>
        <end position="2218"/>
    </location>
</feature>
<dbReference type="Pfam" id="PF00008">
    <property type="entry name" value="EGF"/>
    <property type="match status" value="1"/>
</dbReference>
<gene>
    <name evidence="10" type="primary">ZAN</name>
</gene>
<keyword evidence="11" id="KW-1185">Reference proteome</keyword>
<feature type="domain" description="VWFD" evidence="9">
    <location>
        <begin position="610"/>
        <end position="787"/>
    </location>
</feature>
<dbReference type="SMART" id="SM00137">
    <property type="entry name" value="MAM"/>
    <property type="match status" value="1"/>
</dbReference>
<feature type="domain" description="MAM" evidence="8">
    <location>
        <begin position="36"/>
        <end position="147"/>
    </location>
</feature>
<organism evidence="10 11">
    <name type="scientific">Oryctolagus cuniculus</name>
    <name type="common">Rabbit</name>
    <dbReference type="NCBI Taxonomy" id="9986"/>
    <lineage>
        <taxon>Eukaryota</taxon>
        <taxon>Metazoa</taxon>
        <taxon>Chordata</taxon>
        <taxon>Craniata</taxon>
        <taxon>Vertebrata</taxon>
        <taxon>Euteleostomi</taxon>
        <taxon>Mammalia</taxon>
        <taxon>Eutheria</taxon>
        <taxon>Euarchontoglires</taxon>
        <taxon>Glires</taxon>
        <taxon>Lagomorpha</taxon>
        <taxon>Leporidae</taxon>
        <taxon>Oryctolagus</taxon>
    </lineage>
</organism>
<dbReference type="EMBL" id="AAGW02074211">
    <property type="status" value="NOT_ANNOTATED_CDS"/>
    <property type="molecule type" value="Genomic_DNA"/>
</dbReference>
<dbReference type="CDD" id="cd00054">
    <property type="entry name" value="EGF_CA"/>
    <property type="match status" value="1"/>
</dbReference>
<feature type="compositionally biased region" description="Acidic residues" evidence="5">
    <location>
        <begin position="360"/>
        <end position="369"/>
    </location>
</feature>
<evidence type="ECO:0000313" key="11">
    <source>
        <dbReference type="Proteomes" id="UP000001811"/>
    </source>
</evidence>
<feature type="domain" description="MAM" evidence="8">
    <location>
        <begin position="150"/>
        <end position="315"/>
    </location>
</feature>
<dbReference type="InterPro" id="IPR050780">
    <property type="entry name" value="Mucin_vWF_Thrombospondin_sf"/>
</dbReference>
<dbReference type="Pfam" id="PF01826">
    <property type="entry name" value="TIL"/>
    <property type="match status" value="5"/>
</dbReference>
<dbReference type="InterPro" id="IPR014853">
    <property type="entry name" value="VWF/SSPO/ZAN-like_Cys-rich_dom"/>
</dbReference>
<dbReference type="SMART" id="SM00214">
    <property type="entry name" value="VWC"/>
    <property type="match status" value="4"/>
</dbReference>
<evidence type="ECO:0000259" key="8">
    <source>
        <dbReference type="PROSITE" id="PS50060"/>
    </source>
</evidence>
<reference evidence="10" key="2">
    <citation type="submission" date="2025-08" db="UniProtKB">
        <authorList>
            <consortium name="Ensembl"/>
        </authorList>
    </citation>
    <scope>IDENTIFICATION</scope>
    <source>
        <strain evidence="10">Thorbecke</strain>
    </source>
</reference>
<keyword evidence="6" id="KW-0472">Membrane</keyword>
<dbReference type="Ensembl" id="ENSOCUT00000005598.3">
    <property type="protein sequence ID" value="ENSOCUP00000004858.3"/>
    <property type="gene ID" value="ENSOCUG00000005589.3"/>
</dbReference>
<feature type="domain" description="VWFD" evidence="9">
    <location>
        <begin position="1382"/>
        <end position="1562"/>
    </location>
</feature>
<dbReference type="PROSITE" id="PS50060">
    <property type="entry name" value="MAM_2"/>
    <property type="match status" value="2"/>
</dbReference>
<dbReference type="Pfam" id="PF08742">
    <property type="entry name" value="C8"/>
    <property type="match status" value="4"/>
</dbReference>
<feature type="domain" description="VWFD" evidence="9">
    <location>
        <begin position="1785"/>
        <end position="1961"/>
    </location>
</feature>
<dbReference type="SMART" id="SM00181">
    <property type="entry name" value="EGF"/>
    <property type="match status" value="5"/>
</dbReference>
<dbReference type="FunFam" id="2.10.25.10:FF:000055">
    <property type="entry name" value="alpha-tectorin isoform X1"/>
    <property type="match status" value="4"/>
</dbReference>
<dbReference type="GO" id="GO:0005615">
    <property type="term" value="C:extracellular space"/>
    <property type="evidence" value="ECO:0007669"/>
    <property type="project" value="TreeGrafter"/>
</dbReference>